<keyword evidence="1" id="KW-1133">Transmembrane helix</keyword>
<keyword evidence="1" id="KW-0472">Membrane</keyword>
<organism evidence="2 3">
    <name type="scientific">Blastococcus deserti</name>
    <dbReference type="NCBI Taxonomy" id="2259033"/>
    <lineage>
        <taxon>Bacteria</taxon>
        <taxon>Bacillati</taxon>
        <taxon>Actinomycetota</taxon>
        <taxon>Actinomycetes</taxon>
        <taxon>Geodermatophilales</taxon>
        <taxon>Geodermatophilaceae</taxon>
        <taxon>Blastococcus</taxon>
    </lineage>
</organism>
<evidence type="ECO:0000313" key="3">
    <source>
        <dbReference type="Proteomes" id="UP001597402"/>
    </source>
</evidence>
<feature type="transmembrane region" description="Helical" evidence="1">
    <location>
        <begin position="74"/>
        <end position="96"/>
    </location>
</feature>
<sequence length="132" mass="13230">MTTTTAPTAPPLLTLALRLDAVVTGLNGAAYLALAPFLGELLGLAPGPLRGVGAFLVLFAVGVWAVGSRGRVPVAGVEAVICLNVLWVAASVAVAVADLGSPSVVGVVWIHLQAAVVAAFAALQIAGLRRRS</sequence>
<dbReference type="Proteomes" id="UP001597402">
    <property type="component" value="Unassembled WGS sequence"/>
</dbReference>
<dbReference type="EMBL" id="JBHUHP010000003">
    <property type="protein sequence ID" value="MFD2090837.1"/>
    <property type="molecule type" value="Genomic_DNA"/>
</dbReference>
<proteinExistence type="predicted"/>
<evidence type="ECO:0000313" key="2">
    <source>
        <dbReference type="EMBL" id="MFD2090837.1"/>
    </source>
</evidence>
<gene>
    <name evidence="2" type="ORF">ACFSHS_04545</name>
</gene>
<comment type="caution">
    <text evidence="2">The sequence shown here is derived from an EMBL/GenBank/DDBJ whole genome shotgun (WGS) entry which is preliminary data.</text>
</comment>
<dbReference type="RefSeq" id="WP_376872320.1">
    <property type="nucleotide sequence ID" value="NZ_JBHUHP010000003.1"/>
</dbReference>
<name>A0ABW4X6Y1_9ACTN</name>
<reference evidence="3" key="1">
    <citation type="journal article" date="2019" name="Int. J. Syst. Evol. Microbiol.">
        <title>The Global Catalogue of Microorganisms (GCM) 10K type strain sequencing project: providing services to taxonomists for standard genome sequencing and annotation.</title>
        <authorList>
            <consortium name="The Broad Institute Genomics Platform"/>
            <consortium name="The Broad Institute Genome Sequencing Center for Infectious Disease"/>
            <person name="Wu L."/>
            <person name="Ma J."/>
        </authorList>
    </citation>
    <scope>NUCLEOTIDE SEQUENCE [LARGE SCALE GENOMIC DNA]</scope>
    <source>
        <strain evidence="3">JCM 3338</strain>
    </source>
</reference>
<protein>
    <submittedName>
        <fullName evidence="2">Uncharacterized protein</fullName>
    </submittedName>
</protein>
<keyword evidence="3" id="KW-1185">Reference proteome</keyword>
<feature type="transmembrane region" description="Helical" evidence="1">
    <location>
        <begin position="49"/>
        <end position="67"/>
    </location>
</feature>
<accession>A0ABW4X6Y1</accession>
<evidence type="ECO:0000256" key="1">
    <source>
        <dbReference type="SAM" id="Phobius"/>
    </source>
</evidence>
<feature type="transmembrane region" description="Helical" evidence="1">
    <location>
        <begin position="108"/>
        <end position="128"/>
    </location>
</feature>
<feature type="transmembrane region" description="Helical" evidence="1">
    <location>
        <begin position="12"/>
        <end position="37"/>
    </location>
</feature>
<keyword evidence="1" id="KW-0812">Transmembrane</keyword>